<dbReference type="Pfam" id="PF00975">
    <property type="entry name" value="Thioesterase"/>
    <property type="match status" value="1"/>
</dbReference>
<feature type="domain" description="Carrier" evidence="8">
    <location>
        <begin position="1263"/>
        <end position="1343"/>
    </location>
</feature>
<keyword evidence="2" id="KW-0597">Phosphoprotein</keyword>
<dbReference type="SMART" id="SM00823">
    <property type="entry name" value="PKS_PP"/>
    <property type="match status" value="2"/>
</dbReference>
<evidence type="ECO:0000259" key="8">
    <source>
        <dbReference type="PROSITE" id="PS50075"/>
    </source>
</evidence>
<dbReference type="GO" id="GO:0005737">
    <property type="term" value="C:cytoplasm"/>
    <property type="evidence" value="ECO:0007669"/>
    <property type="project" value="TreeGrafter"/>
</dbReference>
<dbReference type="GO" id="GO:0006633">
    <property type="term" value="P:fatty acid biosynthetic process"/>
    <property type="evidence" value="ECO:0007669"/>
    <property type="project" value="TreeGrafter"/>
</dbReference>
<dbReference type="InterPro" id="IPR001227">
    <property type="entry name" value="Ac_transferase_dom_sf"/>
</dbReference>
<dbReference type="Gene3D" id="3.40.50.1820">
    <property type="entry name" value="alpha/beta hydrolase"/>
    <property type="match status" value="1"/>
</dbReference>
<dbReference type="PANTHER" id="PTHR43775">
    <property type="entry name" value="FATTY ACID SYNTHASE"/>
    <property type="match status" value="1"/>
</dbReference>
<feature type="region of interest" description="Disordered" evidence="7">
    <location>
        <begin position="1"/>
        <end position="30"/>
    </location>
</feature>
<dbReference type="InterPro" id="IPR020806">
    <property type="entry name" value="PKS_PP-bd"/>
</dbReference>
<dbReference type="InterPro" id="IPR014031">
    <property type="entry name" value="Ketoacyl_synth_C"/>
</dbReference>
<dbReference type="GO" id="GO:0031177">
    <property type="term" value="F:phosphopantetheine binding"/>
    <property type="evidence" value="ECO:0007669"/>
    <property type="project" value="InterPro"/>
</dbReference>
<feature type="region of interest" description="Disordered" evidence="7">
    <location>
        <begin position="1390"/>
        <end position="1413"/>
    </location>
</feature>
<dbReference type="PROSITE" id="PS50075">
    <property type="entry name" value="CARRIER"/>
    <property type="match status" value="2"/>
</dbReference>
<dbReference type="InterPro" id="IPR029058">
    <property type="entry name" value="AB_hydrolase_fold"/>
</dbReference>
<dbReference type="GO" id="GO:0004312">
    <property type="term" value="F:fatty acid synthase activity"/>
    <property type="evidence" value="ECO:0007669"/>
    <property type="project" value="TreeGrafter"/>
</dbReference>
<gene>
    <name evidence="10" type="ORF">MHPYR_140117</name>
</gene>
<dbReference type="Gene3D" id="3.40.47.10">
    <property type="match status" value="1"/>
</dbReference>
<dbReference type="InterPro" id="IPR032821">
    <property type="entry name" value="PKS_assoc"/>
</dbReference>
<evidence type="ECO:0000313" key="10">
    <source>
        <dbReference type="EMBL" id="SBS72701.1"/>
    </source>
</evidence>
<dbReference type="SUPFAM" id="SSF47336">
    <property type="entry name" value="ACP-like"/>
    <property type="match status" value="2"/>
</dbReference>
<dbReference type="SUPFAM" id="SSF55048">
    <property type="entry name" value="Probable ACP-binding domain of malonyl-CoA ACP transacylase"/>
    <property type="match status" value="1"/>
</dbReference>
<dbReference type="NCBIfam" id="NF040607">
    <property type="entry name" value="mycolic_Pks13"/>
    <property type="match status" value="1"/>
</dbReference>
<evidence type="ECO:0000256" key="7">
    <source>
        <dbReference type="SAM" id="MobiDB-lite"/>
    </source>
</evidence>
<dbReference type="InterPro" id="IPR009081">
    <property type="entry name" value="PP-bd_ACP"/>
</dbReference>
<dbReference type="PANTHER" id="PTHR43775:SF37">
    <property type="entry name" value="SI:DKEY-61P9.11"/>
    <property type="match status" value="1"/>
</dbReference>
<evidence type="ECO:0000259" key="9">
    <source>
        <dbReference type="PROSITE" id="PS52004"/>
    </source>
</evidence>
<dbReference type="Gene3D" id="1.10.1200.10">
    <property type="entry name" value="ACP-like"/>
    <property type="match status" value="2"/>
</dbReference>
<evidence type="ECO:0000256" key="4">
    <source>
        <dbReference type="ARBA" id="ARBA00022832"/>
    </source>
</evidence>
<dbReference type="SMART" id="SM00825">
    <property type="entry name" value="PKS_KS"/>
    <property type="match status" value="1"/>
</dbReference>
<dbReference type="InterPro" id="IPR020841">
    <property type="entry name" value="PKS_Beta-ketoAc_synthase_dom"/>
</dbReference>
<dbReference type="Pfam" id="PF02801">
    <property type="entry name" value="Ketoacyl-synt_C"/>
    <property type="match status" value="1"/>
</dbReference>
<evidence type="ECO:0000256" key="6">
    <source>
        <dbReference type="ARBA" id="ARBA00023268"/>
    </source>
</evidence>
<feature type="domain" description="Ketosynthase family 3 (KS3)" evidence="9">
    <location>
        <begin position="126"/>
        <end position="551"/>
    </location>
</feature>
<dbReference type="GO" id="GO:0004314">
    <property type="term" value="F:[acyl-carrier-protein] S-malonyltransferase activity"/>
    <property type="evidence" value="ECO:0007669"/>
    <property type="project" value="UniProtKB-EC"/>
</dbReference>
<dbReference type="FunFam" id="3.40.47.10:FF:000042">
    <property type="entry name" value="Polyketide synthase Pks13"/>
    <property type="match status" value="1"/>
</dbReference>
<dbReference type="GO" id="GO:0005886">
    <property type="term" value="C:plasma membrane"/>
    <property type="evidence" value="ECO:0007669"/>
    <property type="project" value="TreeGrafter"/>
</dbReference>
<dbReference type="InterPro" id="IPR016039">
    <property type="entry name" value="Thiolase-like"/>
</dbReference>
<dbReference type="Pfam" id="PF00109">
    <property type="entry name" value="ketoacyl-synt"/>
    <property type="match status" value="1"/>
</dbReference>
<protein>
    <submittedName>
        <fullName evidence="10">6-deoxyerythronolide-B synthase., (Acyl-carrier-protein) S-malonyltransferase</fullName>
        <ecNumber evidence="10">2.3.1.39</ecNumber>
        <ecNumber evidence="10">2.3.1.94</ecNumber>
    </submittedName>
</protein>
<dbReference type="SUPFAM" id="SSF53901">
    <property type="entry name" value="Thiolase-like"/>
    <property type="match status" value="1"/>
</dbReference>
<evidence type="ECO:0000256" key="3">
    <source>
        <dbReference type="ARBA" id="ARBA00022679"/>
    </source>
</evidence>
<dbReference type="Pfam" id="PF00550">
    <property type="entry name" value="PP-binding"/>
    <property type="match status" value="2"/>
</dbReference>
<dbReference type="CDD" id="cd00833">
    <property type="entry name" value="PKS"/>
    <property type="match status" value="1"/>
</dbReference>
<dbReference type="PROSITE" id="PS52004">
    <property type="entry name" value="KS3_2"/>
    <property type="match status" value="1"/>
</dbReference>
<keyword evidence="1" id="KW-0596">Phosphopantetheine</keyword>
<proteinExistence type="predicted"/>
<dbReference type="InterPro" id="IPR001031">
    <property type="entry name" value="Thioesterase"/>
</dbReference>
<evidence type="ECO:0000256" key="2">
    <source>
        <dbReference type="ARBA" id="ARBA00022553"/>
    </source>
</evidence>
<dbReference type="Gene3D" id="3.40.366.10">
    <property type="entry name" value="Malonyl-Coenzyme A Acyl Carrier Protein, domain 2"/>
    <property type="match status" value="1"/>
</dbReference>
<sequence length="1803" mass="192658">MSESQTPETPDTPDSVNEAPYREEASPRTDMTVQEMREWLRNWVANATGQGPDAIDESTPMVELGLSSRDAVAMASDIEDLTGVTLTATVAFRHPTIESLATVIVEGEPEVEFDGDGEDWSRAAGVEDIAIVGVSTRFPGDMNTPDEMWAALLEGRSGISDLPEGRWSEFLAEPRIADRVAKAATRGGYLTDIKGFDAEFFALSKMEADNMDPQQRMALELTWEALENARIPASSLRGRDVAVYIGSSNNDYQFLAVADPTTAHPYAITGTTSSIIANRVSYFFDFRGPSVAVDTACSSSLVAAHHGVQALRSGEADVAMVGGVNAMITPLVTIGFDEVGGVLAPDGLIKSFSADANGYSRSEGGGMLVLKRLSDARRDGDEILAVIAGSAINHDGRSNGMLAPNPDAQEDVLRKAYKNAGINPRSVDYIEAHGTGTILGDPIEADALGRVIGRGRPADQPALLGAVKSNVGHLESAAGAASLAKVALSLSRNKVPPSINYAGPNPYIDFEGIHMRVAERVTDWPRYSGHAIAGVSGFGFGGANAHLVLREVLPADLVEPQAESESVEGATTSDADAVYVGGVRMDEYGEFIDDEPLGRRASDSDDDAADNEYAAADAYADDAEPELPGLTDEALELIEAARAEWEATEDKPVPVVPLAVSAFLTSRKRATAAELADWVDSPEGRATSLEAIGRSLSRRNHGRSRAVVLAHDHDEAVKGLRAIADGKQSPLVYSADGPVTNGPVWVLAGFGAQHRKMGKSLYLRDEVFAEWINKVDAHIQDERGYSVVELILDDAIDYTNETCEYPIEVVQTVIFAIQIALGELLKHHGAKPAAVVGQSLGEAAAAYFSGGLSLADATRAICARAHLMGEGEAMLFGEYIRLMALVEYSAEEIKTVFSDFPGLEVCVYAAPTQTVIGGPPEQVDAIIARAESEGKFARKLQTKGASHTQQMDPLLGELAAELQGIEPHPLQLGYFSTVHEGSYIRPGGEPIHDVDYWKKGLRHSVYFTQGIRNAVDSGYTTFLELAPNPVALMQVGLTTAAAGLHDGQLIATLARKQDEIESMVAAMAQLYVYGHDLDLRTLFTPASGPADYAHIPPTRFRRKPHWLDAQFTGDSSVMMPGNHVATPDGRHVWEYSPKGQTDLAALVKSAAVQVLPDAKLTASEQRAVPGEGARLVTTLTRHPGGASVQVHARINESFTLVYDAIATRGGAASALPAAVATGVAVTSPAGEVAAEPDDDADILQDNLTAGAGLAAGFAKWSADSTETVHDRLAAIVGGAMGYEPEDLPWEVPLIELGLDSLMAVRIKNRVEYDFDLPPIQLTAVRDANLFAVETLIQYAIEHRDEVEELAETQKGKTAEEIAAEQAELMGGATTVAELEAKLAEAGHPIATESEPKIPPPPTDPAGPGFGASEATGEVKSTAAAAAAKVLTQEAVAEALGADVPPRDAAERVTFATWAIVTGKSPGGIFNALPALDDATATKMAGRLSERAEGVISVDDVKSAKTIEELATTVRSELEEGVVDGFVRILRAPSENTADNPKTPVFVFHPAGGSTVVYEPLMKRLPADTPIYGLERVEGSIEERAAEYVPKLMEINGTGPYILTGWSLGGALAYACAVGLKRNGCDVRFVGLIDTVRAGEDVPQTKEEIRARWDRYALFASRTFNVEIPEIPYEQLEELDDEGQVRFVLDAVKEAGVDIPGGIIEHQRTSYLDNRALDTANIEPYDGHVALYMADRYHDDAIMFEPRYAVRQPDGGWGQFAADLEVVPIGGEHIQAIDEPYIAKVGAHMSEAINRIDAEENESK</sequence>
<dbReference type="GO" id="GO:0071770">
    <property type="term" value="P:DIM/DIP cell wall layer assembly"/>
    <property type="evidence" value="ECO:0007669"/>
    <property type="project" value="TreeGrafter"/>
</dbReference>
<dbReference type="EC" id="2.3.1.94" evidence="10"/>
<dbReference type="EMBL" id="FLQS01000006">
    <property type="protein sequence ID" value="SBS72701.1"/>
    <property type="molecule type" value="Genomic_DNA"/>
</dbReference>
<keyword evidence="5" id="KW-0443">Lipid metabolism</keyword>
<dbReference type="InterPro" id="IPR014030">
    <property type="entry name" value="Ketoacyl_synth_N"/>
</dbReference>
<feature type="domain" description="Carrier" evidence="8">
    <location>
        <begin position="31"/>
        <end position="108"/>
    </location>
</feature>
<dbReference type="InterPro" id="IPR036736">
    <property type="entry name" value="ACP-like_sf"/>
</dbReference>
<dbReference type="GO" id="GO:0047879">
    <property type="term" value="F:erythronolide synthase activity"/>
    <property type="evidence" value="ECO:0007669"/>
    <property type="project" value="UniProtKB-EC"/>
</dbReference>
<keyword evidence="6" id="KW-0511">Multifunctional enzyme</keyword>
<dbReference type="EC" id="2.3.1.39" evidence="10"/>
<evidence type="ECO:0000256" key="5">
    <source>
        <dbReference type="ARBA" id="ARBA00023098"/>
    </source>
</evidence>
<organism evidence="10">
    <name type="scientific">uncultured Mycobacterium sp</name>
    <dbReference type="NCBI Taxonomy" id="171292"/>
    <lineage>
        <taxon>Bacteria</taxon>
        <taxon>Bacillati</taxon>
        <taxon>Actinomycetota</taxon>
        <taxon>Actinomycetes</taxon>
        <taxon>Mycobacteriales</taxon>
        <taxon>Mycobacteriaceae</taxon>
        <taxon>Mycobacterium</taxon>
        <taxon>environmental samples</taxon>
    </lineage>
</organism>
<dbReference type="InterPro" id="IPR016035">
    <property type="entry name" value="Acyl_Trfase/lysoPLipase"/>
</dbReference>
<dbReference type="Pfam" id="PF16197">
    <property type="entry name" value="KAsynt_C_assoc"/>
    <property type="match status" value="1"/>
</dbReference>
<dbReference type="FunFam" id="3.30.70.250:FF:000003">
    <property type="entry name" value="Polyketide beta-ketoacyl synthase Pks3"/>
    <property type="match status" value="1"/>
</dbReference>
<name>A0A1Y5P998_9MYCO</name>
<dbReference type="InterPro" id="IPR014043">
    <property type="entry name" value="Acyl_transferase_dom"/>
</dbReference>
<dbReference type="SUPFAM" id="SSF53474">
    <property type="entry name" value="alpha/beta-Hydrolases"/>
    <property type="match status" value="1"/>
</dbReference>
<dbReference type="SMART" id="SM00827">
    <property type="entry name" value="PKS_AT"/>
    <property type="match status" value="1"/>
</dbReference>
<dbReference type="InterPro" id="IPR050091">
    <property type="entry name" value="PKS_NRPS_Biosynth_Enz"/>
</dbReference>
<dbReference type="SUPFAM" id="SSF52151">
    <property type="entry name" value="FabD/lysophospholipase-like"/>
    <property type="match status" value="1"/>
</dbReference>
<keyword evidence="3 10" id="KW-0808">Transferase</keyword>
<keyword evidence="10" id="KW-0012">Acyltransferase</keyword>
<feature type="compositionally biased region" description="Polar residues" evidence="7">
    <location>
        <begin position="1"/>
        <end position="15"/>
    </location>
</feature>
<dbReference type="Gene3D" id="3.30.70.250">
    <property type="entry name" value="Malonyl-CoA ACP transacylase, ACP-binding"/>
    <property type="match status" value="1"/>
</dbReference>
<dbReference type="InterPro" id="IPR053778">
    <property type="entry name" value="Pks13"/>
</dbReference>
<accession>A0A1Y5P998</accession>
<dbReference type="InterPro" id="IPR016036">
    <property type="entry name" value="Malonyl_transacylase_ACP-bd"/>
</dbReference>
<reference evidence="10" key="1">
    <citation type="submission" date="2016-03" db="EMBL/GenBank/DDBJ databases">
        <authorList>
            <person name="Ploux O."/>
        </authorList>
    </citation>
    <scope>NUCLEOTIDE SEQUENCE</scope>
    <source>
        <strain evidence="10">UC10</strain>
    </source>
</reference>
<dbReference type="Pfam" id="PF00698">
    <property type="entry name" value="Acyl_transf_1"/>
    <property type="match status" value="1"/>
</dbReference>
<evidence type="ECO:0000256" key="1">
    <source>
        <dbReference type="ARBA" id="ARBA00022450"/>
    </source>
</evidence>
<keyword evidence="4" id="KW-0276">Fatty acid metabolism</keyword>